<accession>Q6HMM6</accession>
<proteinExistence type="predicted"/>
<sequence length="63" mass="7281">MFENVDYVTFIKIDTDGLEVIIKCGIIYVIYAAIILLLLMKRITEIVRKTNVKSDNKNFTLNV</sequence>
<dbReference type="AlphaFoldDB" id="Q6HMM6"/>
<organism evidence="2 3">
    <name type="scientific">Bacillus thuringiensis subsp. konkukian (strain 97-27)</name>
    <dbReference type="NCBI Taxonomy" id="281309"/>
    <lineage>
        <taxon>Bacteria</taxon>
        <taxon>Bacillati</taxon>
        <taxon>Bacillota</taxon>
        <taxon>Bacilli</taxon>
        <taxon>Bacillales</taxon>
        <taxon>Bacillaceae</taxon>
        <taxon>Bacillus</taxon>
        <taxon>Bacillus cereus group</taxon>
    </lineage>
</organism>
<reference evidence="2 3" key="1">
    <citation type="journal article" date="2006" name="J. Bacteriol.">
        <title>Pathogenomic sequence analysis of Bacillus cereus and Bacillus thuringiensis isolates closely related to Bacillus anthracis.</title>
        <authorList>
            <person name="Han C.S."/>
            <person name="Xie G."/>
            <person name="Challacombe J.F."/>
            <person name="Altherr M.R."/>
            <person name="Bhotika S.S."/>
            <person name="Brown N."/>
            <person name="Bruce D."/>
            <person name="Campbell C.S."/>
            <person name="Campbell M.L."/>
            <person name="Chen J."/>
            <person name="Chertkov O."/>
            <person name="Cleland C."/>
            <person name="Dimitrijevic M."/>
            <person name="Doggett N.A."/>
            <person name="Fawcett J.J."/>
            <person name="Glavina T."/>
            <person name="Goodwin L.A."/>
            <person name="Green L.D."/>
            <person name="Hill K.K."/>
            <person name="Hitchcock P."/>
            <person name="Jackson P.J."/>
            <person name="Keim P."/>
            <person name="Kewalramani A.R."/>
            <person name="Longmire J."/>
            <person name="Lucas S."/>
            <person name="Malfatti S."/>
            <person name="McMurry K."/>
            <person name="Meincke L.J."/>
            <person name="Misra M."/>
            <person name="Moseman B.L."/>
            <person name="Mundt M."/>
            <person name="Munk A.C."/>
            <person name="Okinaka R.T."/>
            <person name="Parson-Quintana B."/>
            <person name="Reilly L.P."/>
            <person name="Richardson P."/>
            <person name="Robinson D.L."/>
            <person name="Rubin E."/>
            <person name="Saunders E."/>
            <person name="Tapia R."/>
            <person name="Tesmer J.G."/>
            <person name="Thayer N."/>
            <person name="Thompson L.S."/>
            <person name="Tice H."/>
            <person name="Ticknor L.O."/>
            <person name="Wills P.L."/>
            <person name="Brettin T.S."/>
            <person name="Gilna P."/>
        </authorList>
    </citation>
    <scope>NUCLEOTIDE SEQUENCE [LARGE SCALE GENOMIC DNA]</scope>
    <source>
        <strain evidence="2 3">97-27</strain>
    </source>
</reference>
<keyword evidence="1" id="KW-1133">Transmembrane helix</keyword>
<keyword evidence="1" id="KW-0472">Membrane</keyword>
<evidence type="ECO:0000313" key="2">
    <source>
        <dbReference type="EMBL" id="AAT59209.1"/>
    </source>
</evidence>
<dbReference type="PATRIC" id="fig|281309.8.peg.894"/>
<evidence type="ECO:0000313" key="3">
    <source>
        <dbReference type="Proteomes" id="UP000001301"/>
    </source>
</evidence>
<evidence type="ECO:0000256" key="1">
    <source>
        <dbReference type="SAM" id="Phobius"/>
    </source>
</evidence>
<dbReference type="EMBL" id="AE017355">
    <property type="protein sequence ID" value="AAT59209.1"/>
    <property type="molecule type" value="Genomic_DNA"/>
</dbReference>
<protein>
    <submittedName>
        <fullName evidence="2">Uncharacterized protein</fullName>
    </submittedName>
</protein>
<name>Q6HMM6_BACHK</name>
<dbReference type="KEGG" id="btk:BT9727_0852"/>
<gene>
    <name evidence="2" type="ordered locus">BT9727_0852</name>
</gene>
<keyword evidence="1" id="KW-0812">Transmembrane</keyword>
<dbReference type="HOGENOM" id="CLU_2876394_0_0_9"/>
<dbReference type="Proteomes" id="UP000001301">
    <property type="component" value="Chromosome"/>
</dbReference>
<feature type="transmembrane region" description="Helical" evidence="1">
    <location>
        <begin position="20"/>
        <end position="39"/>
    </location>
</feature>